<protein>
    <submittedName>
        <fullName evidence="8">Putative drug/metabolite transporter superfamily permease</fullName>
    </submittedName>
</protein>
<comment type="similarity">
    <text evidence="2">Belongs to the drug/metabolite transporter (DMT) superfamily. 10 TMS drug/metabolite exporter (DME) (TC 2.A.7.3) family.</text>
</comment>
<dbReference type="PANTHER" id="PTHR22911">
    <property type="entry name" value="ACYL-MALONYL CONDENSING ENZYME-RELATED"/>
    <property type="match status" value="1"/>
</dbReference>
<feature type="transmembrane region" description="Helical" evidence="6">
    <location>
        <begin position="99"/>
        <end position="120"/>
    </location>
</feature>
<evidence type="ECO:0000256" key="3">
    <source>
        <dbReference type="ARBA" id="ARBA00022692"/>
    </source>
</evidence>
<comment type="subcellular location">
    <subcellularLocation>
        <location evidence="1">Membrane</location>
        <topology evidence="1">Multi-pass membrane protein</topology>
    </subcellularLocation>
</comment>
<evidence type="ECO:0000256" key="1">
    <source>
        <dbReference type="ARBA" id="ARBA00004141"/>
    </source>
</evidence>
<keyword evidence="3 6" id="KW-0812">Transmembrane</keyword>
<feature type="transmembrane region" description="Helical" evidence="6">
    <location>
        <begin position="72"/>
        <end position="93"/>
    </location>
</feature>
<feature type="transmembrane region" description="Helical" evidence="6">
    <location>
        <begin position="264"/>
        <end position="282"/>
    </location>
</feature>
<feature type="transmembrane region" description="Helical" evidence="6">
    <location>
        <begin position="12"/>
        <end position="34"/>
    </location>
</feature>
<sequence>MQDEGNLPRNGLAAGWLLADMALNIWALAIVKALGLGYPAFQLVFLRAGVGFLLMLPWIWRYRSAFVGLTDLRLHALRVGFSAIALTASFFAISRVPLALFTAVSFTRPILTMIAAAWLLREVITRDRWIAAVVGLVGVVIAVDPSSLTGGWGLAAQGLVVVAATGAVIATRKLVAAPTVVMMTFYTAGLAIITAPFAVVGWQPIPISQWPLLAAIGVFAQAAQFCFLRAHRFGQAGFLAVLSYASLVFSTTVGYLVFDELPQPGFWVGAILILAATNWIVLRRRPI</sequence>
<dbReference type="InterPro" id="IPR037185">
    <property type="entry name" value="EmrE-like"/>
</dbReference>
<name>M9RGV1_9RHOB</name>
<dbReference type="Pfam" id="PF00892">
    <property type="entry name" value="EamA"/>
    <property type="match status" value="2"/>
</dbReference>
<dbReference type="EMBL" id="CP003740">
    <property type="protein sequence ID" value="AGI69636.1"/>
    <property type="molecule type" value="Genomic_DNA"/>
</dbReference>
<organism evidence="8 9">
    <name type="scientific">Octadecabacter antarcticus 307</name>
    <dbReference type="NCBI Taxonomy" id="391626"/>
    <lineage>
        <taxon>Bacteria</taxon>
        <taxon>Pseudomonadati</taxon>
        <taxon>Pseudomonadota</taxon>
        <taxon>Alphaproteobacteria</taxon>
        <taxon>Rhodobacterales</taxon>
        <taxon>Roseobacteraceae</taxon>
        <taxon>Octadecabacter</taxon>
    </lineage>
</organism>
<evidence type="ECO:0000256" key="4">
    <source>
        <dbReference type="ARBA" id="ARBA00022989"/>
    </source>
</evidence>
<dbReference type="SUPFAM" id="SSF103481">
    <property type="entry name" value="Multidrug resistance efflux transporter EmrE"/>
    <property type="match status" value="2"/>
</dbReference>
<dbReference type="HOGENOM" id="CLU_032828_0_0_5"/>
<feature type="transmembrane region" description="Helical" evidence="6">
    <location>
        <begin position="237"/>
        <end position="258"/>
    </location>
</feature>
<feature type="transmembrane region" description="Helical" evidence="6">
    <location>
        <begin position="210"/>
        <end position="230"/>
    </location>
</feature>
<keyword evidence="4 6" id="KW-1133">Transmembrane helix</keyword>
<reference evidence="8 9" key="1">
    <citation type="journal article" date="2013" name="PLoS ONE">
        <title>Poles Apart: Arctic and Antarctic Octadecabacter strains Share High Genome Plasticity and a New Type of Xanthorhodopsin.</title>
        <authorList>
            <person name="Vollmers J."/>
            <person name="Voget S."/>
            <person name="Dietrich S."/>
            <person name="Gollnow K."/>
            <person name="Smits M."/>
            <person name="Meyer K."/>
            <person name="Brinkhoff T."/>
            <person name="Simon M."/>
            <person name="Daniel R."/>
        </authorList>
    </citation>
    <scope>NUCLEOTIDE SEQUENCE [LARGE SCALE GENOMIC DNA]</scope>
    <source>
        <strain evidence="8 9">307</strain>
    </source>
</reference>
<feature type="transmembrane region" description="Helical" evidence="6">
    <location>
        <begin position="129"/>
        <end position="148"/>
    </location>
</feature>
<dbReference type="Proteomes" id="UP000005307">
    <property type="component" value="Chromosome"/>
</dbReference>
<evidence type="ECO:0000256" key="2">
    <source>
        <dbReference type="ARBA" id="ARBA00009853"/>
    </source>
</evidence>
<evidence type="ECO:0000313" key="9">
    <source>
        <dbReference type="Proteomes" id="UP000005307"/>
    </source>
</evidence>
<proteinExistence type="inferred from homology"/>
<feature type="transmembrane region" description="Helical" evidence="6">
    <location>
        <begin position="183"/>
        <end position="204"/>
    </location>
</feature>
<dbReference type="GO" id="GO:0016020">
    <property type="term" value="C:membrane"/>
    <property type="evidence" value="ECO:0007669"/>
    <property type="project" value="UniProtKB-SubCell"/>
</dbReference>
<feature type="domain" description="EamA" evidence="7">
    <location>
        <begin position="160"/>
        <end position="280"/>
    </location>
</feature>
<evidence type="ECO:0000256" key="5">
    <source>
        <dbReference type="ARBA" id="ARBA00023136"/>
    </source>
</evidence>
<evidence type="ECO:0000256" key="6">
    <source>
        <dbReference type="SAM" id="Phobius"/>
    </source>
</evidence>
<accession>M9RGV1</accession>
<dbReference type="STRING" id="391626.OAN307_c42390"/>
<evidence type="ECO:0000313" key="8">
    <source>
        <dbReference type="EMBL" id="AGI69636.1"/>
    </source>
</evidence>
<feature type="domain" description="EamA" evidence="7">
    <location>
        <begin position="21"/>
        <end position="142"/>
    </location>
</feature>
<dbReference type="AlphaFoldDB" id="M9RGV1"/>
<dbReference type="KEGG" id="oat:OAN307_c42390"/>
<dbReference type="eggNOG" id="COG0697">
    <property type="taxonomic scope" value="Bacteria"/>
</dbReference>
<feature type="transmembrane region" description="Helical" evidence="6">
    <location>
        <begin position="40"/>
        <end position="60"/>
    </location>
</feature>
<keyword evidence="5 6" id="KW-0472">Membrane</keyword>
<keyword evidence="9" id="KW-1185">Reference proteome</keyword>
<evidence type="ECO:0000259" key="7">
    <source>
        <dbReference type="Pfam" id="PF00892"/>
    </source>
</evidence>
<dbReference type="PANTHER" id="PTHR22911:SF6">
    <property type="entry name" value="SOLUTE CARRIER FAMILY 35 MEMBER G1"/>
    <property type="match status" value="1"/>
</dbReference>
<dbReference type="InterPro" id="IPR000620">
    <property type="entry name" value="EamA_dom"/>
</dbReference>
<gene>
    <name evidence="8" type="ORF">OAN307_c42390</name>
</gene>
<feature type="transmembrane region" description="Helical" evidence="6">
    <location>
        <begin position="154"/>
        <end position="171"/>
    </location>
</feature>